<keyword evidence="3" id="KW-1185">Reference proteome</keyword>
<gene>
    <name evidence="2" type="ORF">KSX_77130</name>
</gene>
<evidence type="ECO:0000313" key="2">
    <source>
        <dbReference type="EMBL" id="GHO49550.1"/>
    </source>
</evidence>
<dbReference type="EMBL" id="BNJF01000005">
    <property type="protein sequence ID" value="GHO49550.1"/>
    <property type="molecule type" value="Genomic_DNA"/>
</dbReference>
<feature type="transmembrane region" description="Helical" evidence="1">
    <location>
        <begin position="87"/>
        <end position="108"/>
    </location>
</feature>
<evidence type="ECO:0000313" key="3">
    <source>
        <dbReference type="Proteomes" id="UP000612362"/>
    </source>
</evidence>
<evidence type="ECO:0000256" key="1">
    <source>
        <dbReference type="SAM" id="Phobius"/>
    </source>
</evidence>
<comment type="caution">
    <text evidence="2">The sequence shown here is derived from an EMBL/GenBank/DDBJ whole genome shotgun (WGS) entry which is preliminary data.</text>
</comment>
<keyword evidence="1" id="KW-0812">Transmembrane</keyword>
<name>A0A8J3MYE2_9CHLR</name>
<organism evidence="2 3">
    <name type="scientific">Ktedonospora formicarum</name>
    <dbReference type="NCBI Taxonomy" id="2778364"/>
    <lineage>
        <taxon>Bacteria</taxon>
        <taxon>Bacillati</taxon>
        <taxon>Chloroflexota</taxon>
        <taxon>Ktedonobacteria</taxon>
        <taxon>Ktedonobacterales</taxon>
        <taxon>Ktedonobacteraceae</taxon>
        <taxon>Ktedonospora</taxon>
    </lineage>
</organism>
<sequence>MTALLAIALLLVGLVMGYLCFSSFRQRNMFLRVVCVSLNVATFFGAGIIFNSWVGAMCWVGLAFGSLFCDLFGRALNKWGKRKMEELFFSVLSAVAQIASLCTDHIWWPFHSWRQKKR</sequence>
<dbReference type="RefSeq" id="WP_220198663.1">
    <property type="nucleotide sequence ID" value="NZ_BNJF01000005.1"/>
</dbReference>
<dbReference type="Proteomes" id="UP000612362">
    <property type="component" value="Unassembled WGS sequence"/>
</dbReference>
<protein>
    <submittedName>
        <fullName evidence="2">Uncharacterized protein</fullName>
    </submittedName>
</protein>
<keyword evidence="1" id="KW-1133">Transmembrane helix</keyword>
<accession>A0A8J3MYE2</accession>
<proteinExistence type="predicted"/>
<keyword evidence="1" id="KW-0472">Membrane</keyword>
<reference evidence="2" key="1">
    <citation type="submission" date="2020-10" db="EMBL/GenBank/DDBJ databases">
        <title>Taxonomic study of unclassified bacteria belonging to the class Ktedonobacteria.</title>
        <authorList>
            <person name="Yabe S."/>
            <person name="Wang C.M."/>
            <person name="Zheng Y."/>
            <person name="Sakai Y."/>
            <person name="Cavaletti L."/>
            <person name="Monciardini P."/>
            <person name="Donadio S."/>
        </authorList>
    </citation>
    <scope>NUCLEOTIDE SEQUENCE</scope>
    <source>
        <strain evidence="2">SOSP1-1</strain>
    </source>
</reference>
<dbReference type="AlphaFoldDB" id="A0A8J3MYE2"/>
<feature type="transmembrane region" description="Helical" evidence="1">
    <location>
        <begin position="41"/>
        <end position="67"/>
    </location>
</feature>